<dbReference type="AlphaFoldDB" id="A0AAD6Y908"/>
<feature type="compositionally biased region" description="Polar residues" evidence="6">
    <location>
        <begin position="146"/>
        <end position="157"/>
    </location>
</feature>
<reference evidence="7" key="1">
    <citation type="submission" date="2023-03" db="EMBL/GenBank/DDBJ databases">
        <title>Massive genome expansion in bonnet fungi (Mycena s.s.) driven by repeated elements and novel gene families across ecological guilds.</title>
        <authorList>
            <consortium name="Lawrence Berkeley National Laboratory"/>
            <person name="Harder C.B."/>
            <person name="Miyauchi S."/>
            <person name="Viragh M."/>
            <person name="Kuo A."/>
            <person name="Thoen E."/>
            <person name="Andreopoulos B."/>
            <person name="Lu D."/>
            <person name="Skrede I."/>
            <person name="Drula E."/>
            <person name="Henrissat B."/>
            <person name="Morin E."/>
            <person name="Kohler A."/>
            <person name="Barry K."/>
            <person name="LaButti K."/>
            <person name="Morin E."/>
            <person name="Salamov A."/>
            <person name="Lipzen A."/>
            <person name="Mereny Z."/>
            <person name="Hegedus B."/>
            <person name="Baldrian P."/>
            <person name="Stursova M."/>
            <person name="Weitz H."/>
            <person name="Taylor A."/>
            <person name="Grigoriev I.V."/>
            <person name="Nagy L.G."/>
            <person name="Martin F."/>
            <person name="Kauserud H."/>
        </authorList>
    </citation>
    <scope>NUCLEOTIDE SEQUENCE</scope>
    <source>
        <strain evidence="7">9144</strain>
    </source>
</reference>
<sequence length="442" mass="48023">MQHPDDERARRRPTSTANKGLVRRGDTEVDDGPAMIKAPPRWAVAPAAPCAVRRPAPLQLHSRIRRRAGWGTGINGAIVTTNSAGFTRARRMPKVNSTITVLGSRARHTTQPVWRVRVRHTPASAGCAVARPSRKLSDHGEGFDPTSATLPTPTQVRTKPGAGGLSTSQPLAAHLSRMLTAPNQSSYGLLRRAQAALRAAAAMGSANMDGAAGSDSRGCVWMTFMSVRRTIGQSALSFLTNPSGTSFHGCPLNVLRLPTLIPSENLFTPAVRDRDPDDLRHNSSALFPPEFYLDHLDQTSVRTTIGAEVAYSECPKLPFELFARTDNPTALANSKLKILVWAGDADINCNWLGGHASVLAMNWYGKARLAATPFTNMTIKNVAVAAIQNVDSFRLRECGTWYRKIDRADRAFCRRVYAAGHQVPAFQPVAALEIIDQDYQGC</sequence>
<evidence type="ECO:0000256" key="1">
    <source>
        <dbReference type="ARBA" id="ARBA00009431"/>
    </source>
</evidence>
<keyword evidence="2" id="KW-0121">Carboxypeptidase</keyword>
<proteinExistence type="inferred from homology"/>
<evidence type="ECO:0000313" key="7">
    <source>
        <dbReference type="EMBL" id="KAJ7203047.1"/>
    </source>
</evidence>
<dbReference type="InterPro" id="IPR001563">
    <property type="entry name" value="Peptidase_S10"/>
</dbReference>
<keyword evidence="4" id="KW-0378">Hydrolase</keyword>
<name>A0AAD6Y908_9AGAR</name>
<evidence type="ECO:0000256" key="3">
    <source>
        <dbReference type="ARBA" id="ARBA00022670"/>
    </source>
</evidence>
<dbReference type="Proteomes" id="UP001219525">
    <property type="component" value="Unassembled WGS sequence"/>
</dbReference>
<protein>
    <submittedName>
        <fullName evidence="7">Uncharacterized protein</fullName>
    </submittedName>
</protein>
<evidence type="ECO:0000256" key="6">
    <source>
        <dbReference type="SAM" id="MobiDB-lite"/>
    </source>
</evidence>
<comment type="similarity">
    <text evidence="1">Belongs to the peptidase S10 family.</text>
</comment>
<feature type="region of interest" description="Disordered" evidence="6">
    <location>
        <begin position="125"/>
        <end position="166"/>
    </location>
</feature>
<dbReference type="InterPro" id="IPR029058">
    <property type="entry name" value="AB_hydrolase_fold"/>
</dbReference>
<organism evidence="7 8">
    <name type="scientific">Mycena pura</name>
    <dbReference type="NCBI Taxonomy" id="153505"/>
    <lineage>
        <taxon>Eukaryota</taxon>
        <taxon>Fungi</taxon>
        <taxon>Dikarya</taxon>
        <taxon>Basidiomycota</taxon>
        <taxon>Agaricomycotina</taxon>
        <taxon>Agaricomycetes</taxon>
        <taxon>Agaricomycetidae</taxon>
        <taxon>Agaricales</taxon>
        <taxon>Marasmiineae</taxon>
        <taxon>Mycenaceae</taxon>
        <taxon>Mycena</taxon>
    </lineage>
</organism>
<evidence type="ECO:0000313" key="8">
    <source>
        <dbReference type="Proteomes" id="UP001219525"/>
    </source>
</evidence>
<dbReference type="Gene3D" id="3.40.50.1820">
    <property type="entry name" value="alpha/beta hydrolase"/>
    <property type="match status" value="1"/>
</dbReference>
<keyword evidence="5" id="KW-0325">Glycoprotein</keyword>
<feature type="region of interest" description="Disordered" evidence="6">
    <location>
        <begin position="1"/>
        <end position="34"/>
    </location>
</feature>
<dbReference type="Pfam" id="PF00450">
    <property type="entry name" value="Peptidase_S10"/>
    <property type="match status" value="1"/>
</dbReference>
<gene>
    <name evidence="7" type="ORF">GGX14DRAFT_399016</name>
</gene>
<keyword evidence="8" id="KW-1185">Reference proteome</keyword>
<dbReference type="GO" id="GO:0004185">
    <property type="term" value="F:serine-type carboxypeptidase activity"/>
    <property type="evidence" value="ECO:0007669"/>
    <property type="project" value="InterPro"/>
</dbReference>
<accession>A0AAD6Y908</accession>
<dbReference type="GO" id="GO:0006508">
    <property type="term" value="P:proteolysis"/>
    <property type="evidence" value="ECO:0007669"/>
    <property type="project" value="UniProtKB-KW"/>
</dbReference>
<keyword evidence="3" id="KW-0645">Protease</keyword>
<evidence type="ECO:0000256" key="5">
    <source>
        <dbReference type="ARBA" id="ARBA00023180"/>
    </source>
</evidence>
<evidence type="ECO:0000256" key="4">
    <source>
        <dbReference type="ARBA" id="ARBA00022801"/>
    </source>
</evidence>
<dbReference type="EMBL" id="JARJCW010000052">
    <property type="protein sequence ID" value="KAJ7203047.1"/>
    <property type="molecule type" value="Genomic_DNA"/>
</dbReference>
<evidence type="ECO:0000256" key="2">
    <source>
        <dbReference type="ARBA" id="ARBA00022645"/>
    </source>
</evidence>
<dbReference type="SUPFAM" id="SSF53474">
    <property type="entry name" value="alpha/beta-Hydrolases"/>
    <property type="match status" value="1"/>
</dbReference>
<comment type="caution">
    <text evidence="7">The sequence shown here is derived from an EMBL/GenBank/DDBJ whole genome shotgun (WGS) entry which is preliminary data.</text>
</comment>